<accession>A0A5P2GB88</accession>
<evidence type="ECO:0000313" key="2">
    <source>
        <dbReference type="Proteomes" id="UP000292424"/>
    </source>
</evidence>
<reference evidence="1 2" key="1">
    <citation type="submission" date="2019-09" db="EMBL/GenBank/DDBJ databases">
        <title>Complete genome sequence of Arachidicoccus sp. B3-10 isolated from apple orchard soil.</title>
        <authorList>
            <person name="Kim H.S."/>
            <person name="Han K.-I."/>
            <person name="Suh M.K."/>
            <person name="Lee K.C."/>
            <person name="Eom M.K."/>
            <person name="Kim J.-S."/>
            <person name="Kang S.W."/>
            <person name="Sin Y."/>
            <person name="Lee J.-S."/>
        </authorList>
    </citation>
    <scope>NUCLEOTIDE SEQUENCE [LARGE SCALE GENOMIC DNA]</scope>
    <source>
        <strain evidence="1 2">B3-10</strain>
    </source>
</reference>
<dbReference type="AlphaFoldDB" id="A0A5P2GB88"/>
<sequence>MSTLSFNQIELIEIRIGILKDLKTKILSIDPELKSPVIKRDVKKINSSIHSFLVQIIHLQTQPKA</sequence>
<proteinExistence type="predicted"/>
<dbReference type="Proteomes" id="UP000292424">
    <property type="component" value="Chromosome"/>
</dbReference>
<dbReference type="EMBL" id="CP044016">
    <property type="protein sequence ID" value="QES88821.1"/>
    <property type="molecule type" value="Genomic_DNA"/>
</dbReference>
<protein>
    <submittedName>
        <fullName evidence="1">Uncharacterized protein</fullName>
    </submittedName>
</protein>
<gene>
    <name evidence="1" type="ORF">E0W69_009200</name>
</gene>
<dbReference type="RefSeq" id="WP_131329769.1">
    <property type="nucleotide sequence ID" value="NZ_CP044016.1"/>
</dbReference>
<dbReference type="KEGG" id="arac:E0W69_009200"/>
<keyword evidence="2" id="KW-1185">Reference proteome</keyword>
<name>A0A5P2GB88_9BACT</name>
<organism evidence="1 2">
    <name type="scientific">Rhizosphaericola mali</name>
    <dbReference type="NCBI Taxonomy" id="2545455"/>
    <lineage>
        <taxon>Bacteria</taxon>
        <taxon>Pseudomonadati</taxon>
        <taxon>Bacteroidota</taxon>
        <taxon>Chitinophagia</taxon>
        <taxon>Chitinophagales</taxon>
        <taxon>Chitinophagaceae</taxon>
        <taxon>Rhizosphaericola</taxon>
    </lineage>
</organism>
<evidence type="ECO:0000313" key="1">
    <source>
        <dbReference type="EMBL" id="QES88821.1"/>
    </source>
</evidence>